<keyword evidence="2" id="KW-1185">Reference proteome</keyword>
<dbReference type="InterPro" id="IPR007459">
    <property type="entry name" value="DNA_pol3_chi"/>
</dbReference>
<evidence type="ECO:0000313" key="2">
    <source>
        <dbReference type="Proteomes" id="UP000522081"/>
    </source>
</evidence>
<comment type="caution">
    <text evidence="1">The sequence shown here is derived from an EMBL/GenBank/DDBJ whole genome shotgun (WGS) entry which is preliminary data.</text>
</comment>
<proteinExistence type="predicted"/>
<dbReference type="GO" id="GO:0006260">
    <property type="term" value="P:DNA replication"/>
    <property type="evidence" value="ECO:0007669"/>
    <property type="project" value="InterPro"/>
</dbReference>
<keyword evidence="1" id="KW-0808">Transferase</keyword>
<dbReference type="EMBL" id="JACBZF010000005">
    <property type="protein sequence ID" value="NYH96530.1"/>
    <property type="molecule type" value="Genomic_DNA"/>
</dbReference>
<sequence>MRVDFYQLSRDSAEAALPLIARASLGSGERLLVVSSDEGQLDRIGKELWSRLPETFLANGRAGGEHDDRQPILLAPEAAPANGARFMAIVDGAWRDGEPPFERTFFLFDDATLQAARDCWRMLGQRDGVERHFWKQEGGRWVEGP</sequence>
<keyword evidence="1" id="KW-0548">Nucleotidyltransferase</keyword>
<dbReference type="RefSeq" id="WP_179408363.1">
    <property type="nucleotide sequence ID" value="NZ_BMGF01000005.1"/>
</dbReference>
<dbReference type="GO" id="GO:0003677">
    <property type="term" value="F:DNA binding"/>
    <property type="evidence" value="ECO:0007669"/>
    <property type="project" value="InterPro"/>
</dbReference>
<dbReference type="AlphaFoldDB" id="A0A7Z0BWL9"/>
<dbReference type="Gene3D" id="3.40.50.10110">
    <property type="entry name" value="DNA polymerase III subunit chi"/>
    <property type="match status" value="1"/>
</dbReference>
<gene>
    <name evidence="1" type="ORF">FHS75_002869</name>
</gene>
<dbReference type="PANTHER" id="PTHR38767:SF1">
    <property type="entry name" value="DNA POLYMERASE III SUBUNIT CHI"/>
    <property type="match status" value="1"/>
</dbReference>
<dbReference type="InterPro" id="IPR036768">
    <property type="entry name" value="PolIII_chi_sf"/>
</dbReference>
<accession>A0A7Z0BWL9</accession>
<evidence type="ECO:0000313" key="1">
    <source>
        <dbReference type="EMBL" id="NYH96530.1"/>
    </source>
</evidence>
<dbReference type="GO" id="GO:0032298">
    <property type="term" value="P:positive regulation of DNA-templated DNA replication initiation"/>
    <property type="evidence" value="ECO:0007669"/>
    <property type="project" value="TreeGrafter"/>
</dbReference>
<dbReference type="Pfam" id="PF04364">
    <property type="entry name" value="DNA_pol3_chi"/>
    <property type="match status" value="1"/>
</dbReference>
<organism evidence="1 2">
    <name type="scientific">Novosphingobium marinum</name>
    <dbReference type="NCBI Taxonomy" id="1514948"/>
    <lineage>
        <taxon>Bacteria</taxon>
        <taxon>Pseudomonadati</taxon>
        <taxon>Pseudomonadota</taxon>
        <taxon>Alphaproteobacteria</taxon>
        <taxon>Sphingomonadales</taxon>
        <taxon>Sphingomonadaceae</taxon>
        <taxon>Novosphingobium</taxon>
    </lineage>
</organism>
<name>A0A7Z0BWL9_9SPHN</name>
<dbReference type="PANTHER" id="PTHR38767">
    <property type="entry name" value="DNA POLYMERASE III SUBUNIT CHI"/>
    <property type="match status" value="1"/>
</dbReference>
<dbReference type="Proteomes" id="UP000522081">
    <property type="component" value="Unassembled WGS sequence"/>
</dbReference>
<dbReference type="SUPFAM" id="SSF102400">
    <property type="entry name" value="DNA polymerase III chi subunit"/>
    <property type="match status" value="1"/>
</dbReference>
<reference evidence="1 2" key="1">
    <citation type="submission" date="2020-07" db="EMBL/GenBank/DDBJ databases">
        <title>Genomic Encyclopedia of Type Strains, Phase IV (KMG-IV): sequencing the most valuable type-strain genomes for metagenomic binning, comparative biology and taxonomic classification.</title>
        <authorList>
            <person name="Goeker M."/>
        </authorList>
    </citation>
    <scope>NUCLEOTIDE SEQUENCE [LARGE SCALE GENOMIC DNA]</scope>
    <source>
        <strain evidence="1 2">DSM 29043</strain>
    </source>
</reference>
<protein>
    <submittedName>
        <fullName evidence="1">DNA polymerase-3 subunit chi</fullName>
        <ecNumber evidence="1">2.7.7.7</ecNumber>
    </submittedName>
</protein>
<dbReference type="GO" id="GO:0003887">
    <property type="term" value="F:DNA-directed DNA polymerase activity"/>
    <property type="evidence" value="ECO:0007669"/>
    <property type="project" value="UniProtKB-EC"/>
</dbReference>
<dbReference type="EC" id="2.7.7.7" evidence="1"/>